<accession>A0AAQ3MM48</accession>
<dbReference type="AlphaFoldDB" id="A0AAQ3MM48"/>
<keyword evidence="3" id="KW-1185">Reference proteome</keyword>
<feature type="transmembrane region" description="Helical" evidence="1">
    <location>
        <begin position="40"/>
        <end position="61"/>
    </location>
</feature>
<proteinExistence type="predicted"/>
<dbReference type="Proteomes" id="UP001374535">
    <property type="component" value="Chromosome 10"/>
</dbReference>
<gene>
    <name evidence="2" type="ORF">V8G54_032478</name>
</gene>
<keyword evidence="1" id="KW-1133">Transmembrane helix</keyword>
<organism evidence="2 3">
    <name type="scientific">Vigna mungo</name>
    <name type="common">Black gram</name>
    <name type="synonym">Phaseolus mungo</name>
    <dbReference type="NCBI Taxonomy" id="3915"/>
    <lineage>
        <taxon>Eukaryota</taxon>
        <taxon>Viridiplantae</taxon>
        <taxon>Streptophyta</taxon>
        <taxon>Embryophyta</taxon>
        <taxon>Tracheophyta</taxon>
        <taxon>Spermatophyta</taxon>
        <taxon>Magnoliopsida</taxon>
        <taxon>eudicotyledons</taxon>
        <taxon>Gunneridae</taxon>
        <taxon>Pentapetalae</taxon>
        <taxon>rosids</taxon>
        <taxon>fabids</taxon>
        <taxon>Fabales</taxon>
        <taxon>Fabaceae</taxon>
        <taxon>Papilionoideae</taxon>
        <taxon>50 kb inversion clade</taxon>
        <taxon>NPAAA clade</taxon>
        <taxon>indigoferoid/millettioid clade</taxon>
        <taxon>Phaseoleae</taxon>
        <taxon>Vigna</taxon>
    </lineage>
</organism>
<dbReference type="EMBL" id="CP144691">
    <property type="protein sequence ID" value="WVY93390.1"/>
    <property type="molecule type" value="Genomic_DNA"/>
</dbReference>
<keyword evidence="1" id="KW-0812">Transmembrane</keyword>
<evidence type="ECO:0000256" key="1">
    <source>
        <dbReference type="SAM" id="Phobius"/>
    </source>
</evidence>
<name>A0AAQ3MM48_VIGMU</name>
<sequence length="153" mass="18267">MFSLLDLGCCHRSSHLLSIKLACMSPQSFKQMLGILLCEIFYNIFLGTLGLCFIIASVLLLQVPPRNNLPPNVFSFYYYYYFKMNTFSPPHTLDDVQVNYFFHIVFLNEFKKSPHITFYLISKRKMNLYKSHCRLHPKRKTWQMKLELFYKLK</sequence>
<protein>
    <submittedName>
        <fullName evidence="2">Uncharacterized protein</fullName>
    </submittedName>
</protein>
<evidence type="ECO:0000313" key="2">
    <source>
        <dbReference type="EMBL" id="WVY93390.1"/>
    </source>
</evidence>
<keyword evidence="1" id="KW-0472">Membrane</keyword>
<reference evidence="2 3" key="1">
    <citation type="journal article" date="2023" name="Life. Sci Alliance">
        <title>Evolutionary insights into 3D genome organization and epigenetic landscape of Vigna mungo.</title>
        <authorList>
            <person name="Junaid A."/>
            <person name="Singh B."/>
            <person name="Bhatia S."/>
        </authorList>
    </citation>
    <scope>NUCLEOTIDE SEQUENCE [LARGE SCALE GENOMIC DNA]</scope>
    <source>
        <strain evidence="2">Urdbean</strain>
    </source>
</reference>
<evidence type="ECO:0000313" key="3">
    <source>
        <dbReference type="Proteomes" id="UP001374535"/>
    </source>
</evidence>